<dbReference type="Proteomes" id="UP000641932">
    <property type="component" value="Unassembled WGS sequence"/>
</dbReference>
<organism evidence="4 5">
    <name type="scientific">Wenjunlia tyrosinilytica</name>
    <dbReference type="NCBI Taxonomy" id="1544741"/>
    <lineage>
        <taxon>Bacteria</taxon>
        <taxon>Bacillati</taxon>
        <taxon>Actinomycetota</taxon>
        <taxon>Actinomycetes</taxon>
        <taxon>Kitasatosporales</taxon>
        <taxon>Streptomycetaceae</taxon>
        <taxon>Wenjunlia</taxon>
    </lineage>
</organism>
<feature type="region of interest" description="Disordered" evidence="2">
    <location>
        <begin position="259"/>
        <end position="278"/>
    </location>
</feature>
<dbReference type="Gene3D" id="3.40.50.720">
    <property type="entry name" value="NAD(P)-binding Rossmann-like Domain"/>
    <property type="match status" value="1"/>
</dbReference>
<gene>
    <name evidence="4" type="ORF">GCM10012280_60320</name>
</gene>
<feature type="compositionally biased region" description="Polar residues" evidence="2">
    <location>
        <begin position="259"/>
        <end position="272"/>
    </location>
</feature>
<evidence type="ECO:0000313" key="4">
    <source>
        <dbReference type="EMBL" id="GGO97764.1"/>
    </source>
</evidence>
<dbReference type="EMBL" id="BMMS01000035">
    <property type="protein sequence ID" value="GGO97764.1"/>
    <property type="molecule type" value="Genomic_DNA"/>
</dbReference>
<dbReference type="PANTHER" id="PTHR43000">
    <property type="entry name" value="DTDP-D-GLUCOSE 4,6-DEHYDRATASE-RELATED"/>
    <property type="match status" value="1"/>
</dbReference>
<comment type="caution">
    <text evidence="4">The sequence shown here is derived from an EMBL/GenBank/DDBJ whole genome shotgun (WGS) entry which is preliminary data.</text>
</comment>
<reference evidence="4" key="1">
    <citation type="journal article" date="2014" name="Int. J. Syst. Evol. Microbiol.">
        <title>Complete genome sequence of Corynebacterium casei LMG S-19264T (=DSM 44701T), isolated from a smear-ripened cheese.</title>
        <authorList>
            <consortium name="US DOE Joint Genome Institute (JGI-PGF)"/>
            <person name="Walter F."/>
            <person name="Albersmeier A."/>
            <person name="Kalinowski J."/>
            <person name="Ruckert C."/>
        </authorList>
    </citation>
    <scope>NUCLEOTIDE SEQUENCE</scope>
    <source>
        <strain evidence="4">CGMCC 4.7201</strain>
    </source>
</reference>
<sequence>MQIIGNGFLGHNLADAFAERFPEVTAFAAGVSSTAGTASADFDREAHLLYEVLRKCREEHRSLLFFSTASAAMYGASAAVYGASGTSGIEDGPVQPPSVYGRHKLALESVVRSSGVEHLILRLSHVVGRHQRSHQLLPALVHQVMTGAVTVHQGAHRDLLDVRDLVHAVGRLLDDGVRGRVVNVASGAPQPVEAIVDGIERRLGARAQRVNRPGPTAVTRASTRRLRLLVPDLDTGRTPAEYLDRVLDAYLPSYASAHSRQHSTAALGNTANPPADSA</sequence>
<dbReference type="InterPro" id="IPR001509">
    <property type="entry name" value="Epimerase_deHydtase"/>
</dbReference>
<dbReference type="SUPFAM" id="SSF51735">
    <property type="entry name" value="NAD(P)-binding Rossmann-fold domains"/>
    <property type="match status" value="1"/>
</dbReference>
<dbReference type="Pfam" id="PF01370">
    <property type="entry name" value="Epimerase"/>
    <property type="match status" value="1"/>
</dbReference>
<evidence type="ECO:0000313" key="5">
    <source>
        <dbReference type="Proteomes" id="UP000641932"/>
    </source>
</evidence>
<dbReference type="AlphaFoldDB" id="A0A918E1Z9"/>
<comment type="similarity">
    <text evidence="1">Belongs to the NAD(P)-dependent epimerase/dehydratase family.</text>
</comment>
<evidence type="ECO:0000256" key="1">
    <source>
        <dbReference type="ARBA" id="ARBA00007637"/>
    </source>
</evidence>
<protein>
    <submittedName>
        <fullName evidence="4">NAD-dependent epimerase</fullName>
    </submittedName>
</protein>
<name>A0A918E1Z9_9ACTN</name>
<dbReference type="RefSeq" id="WP_189135006.1">
    <property type="nucleotide sequence ID" value="NZ_BMMS01000035.1"/>
</dbReference>
<feature type="domain" description="NAD-dependent epimerase/dehydratase" evidence="3">
    <location>
        <begin position="13"/>
        <end position="185"/>
    </location>
</feature>
<reference evidence="4" key="2">
    <citation type="submission" date="2020-09" db="EMBL/GenBank/DDBJ databases">
        <authorList>
            <person name="Sun Q."/>
            <person name="Zhou Y."/>
        </authorList>
    </citation>
    <scope>NUCLEOTIDE SEQUENCE</scope>
    <source>
        <strain evidence="4">CGMCC 4.7201</strain>
    </source>
</reference>
<accession>A0A918E1Z9</accession>
<evidence type="ECO:0000259" key="3">
    <source>
        <dbReference type="Pfam" id="PF01370"/>
    </source>
</evidence>
<keyword evidence="5" id="KW-1185">Reference proteome</keyword>
<proteinExistence type="inferred from homology"/>
<evidence type="ECO:0000256" key="2">
    <source>
        <dbReference type="SAM" id="MobiDB-lite"/>
    </source>
</evidence>
<dbReference type="InterPro" id="IPR036291">
    <property type="entry name" value="NAD(P)-bd_dom_sf"/>
</dbReference>
<dbReference type="CDD" id="cd08946">
    <property type="entry name" value="SDR_e"/>
    <property type="match status" value="1"/>
</dbReference>